<evidence type="ECO:0008006" key="5">
    <source>
        <dbReference type="Google" id="ProtNLM"/>
    </source>
</evidence>
<dbReference type="RefSeq" id="WP_131197259.1">
    <property type="nucleotide sequence ID" value="NZ_QJUL01000002.1"/>
</dbReference>
<dbReference type="PANTHER" id="PTHR31876">
    <property type="entry name" value="COV-LIKE PROTEIN 1"/>
    <property type="match status" value="1"/>
</dbReference>
<gene>
    <name evidence="3" type="ORF">DNK44_02730</name>
</gene>
<comment type="caution">
    <text evidence="3">The sequence shown here is derived from an EMBL/GenBank/DDBJ whole genome shotgun (WGS) entry which is preliminary data.</text>
</comment>
<name>A0A4Q9R8X6_9GAMM</name>
<evidence type="ECO:0000313" key="4">
    <source>
        <dbReference type="Proteomes" id="UP000293172"/>
    </source>
</evidence>
<dbReference type="Proteomes" id="UP000293172">
    <property type="component" value="Unassembled WGS sequence"/>
</dbReference>
<evidence type="ECO:0000256" key="1">
    <source>
        <dbReference type="SAM" id="MobiDB-lite"/>
    </source>
</evidence>
<feature type="region of interest" description="Disordered" evidence="1">
    <location>
        <begin position="206"/>
        <end position="249"/>
    </location>
</feature>
<evidence type="ECO:0000256" key="2">
    <source>
        <dbReference type="SAM" id="Phobius"/>
    </source>
</evidence>
<accession>A0A4Q9R8X6</accession>
<feature type="transmembrane region" description="Helical" evidence="2">
    <location>
        <begin position="12"/>
        <end position="34"/>
    </location>
</feature>
<evidence type="ECO:0000313" key="3">
    <source>
        <dbReference type="EMBL" id="TBU97121.1"/>
    </source>
</evidence>
<dbReference type="InterPro" id="IPR007462">
    <property type="entry name" value="COV1-like"/>
</dbReference>
<dbReference type="PANTHER" id="PTHR31876:SF26">
    <property type="entry name" value="PROTEIN LIKE COV 2"/>
    <property type="match status" value="1"/>
</dbReference>
<reference evidence="3 4" key="1">
    <citation type="submission" date="2018-06" db="EMBL/GenBank/DDBJ databases">
        <title>Three novel Pseudomonas species isolated from symptomatic oak.</title>
        <authorList>
            <person name="Bueno-Gonzalez V."/>
            <person name="Brady C."/>
        </authorList>
    </citation>
    <scope>NUCLEOTIDE SEQUENCE [LARGE SCALE GENOMIC DNA]</scope>
    <source>
        <strain evidence="3 4">P6B</strain>
    </source>
</reference>
<proteinExistence type="predicted"/>
<protein>
    <recommendedName>
        <fullName evidence="5">DUF502 domain-containing protein</fullName>
    </recommendedName>
</protein>
<dbReference type="Pfam" id="PF04367">
    <property type="entry name" value="DUF502"/>
    <property type="match status" value="1"/>
</dbReference>
<keyword evidence="2" id="KW-0472">Membrane</keyword>
<sequence length="249" mass="26768">MFRHSLKSIIATWLTGLLALLPLALTMVVLAWIVSLLNNLVGPSTAIGRLFAALGTPFASNPYLAYLLGSLVLLISLYPLGLAVQLGLRRPLGWLIDVTLRRTPLIGNFYNLADRFVGLLDKKNTDITSMRPVWCFFGGDGVAVLALQPSAQPVLLDGRPHFAILVPTAPIPIGGGLLYVPAEWVKPANMGVETLTSIYVSMGLTPPPALPTPSQEDENEKVDGKDEAPRQETLAVTSEQQPPAKADGR</sequence>
<dbReference type="AlphaFoldDB" id="A0A4Q9R8X6"/>
<keyword evidence="2" id="KW-1133">Transmembrane helix</keyword>
<dbReference type="OrthoDB" id="5973229at2"/>
<feature type="compositionally biased region" description="Basic and acidic residues" evidence="1">
    <location>
        <begin position="221"/>
        <end position="230"/>
    </location>
</feature>
<organism evidence="3 4">
    <name type="scientific">Phytopseudomonas dryadis</name>
    <dbReference type="NCBI Taxonomy" id="2487520"/>
    <lineage>
        <taxon>Bacteria</taxon>
        <taxon>Pseudomonadati</taxon>
        <taxon>Pseudomonadota</taxon>
        <taxon>Gammaproteobacteria</taxon>
        <taxon>Pseudomonadales</taxon>
        <taxon>Pseudomonadaceae</taxon>
        <taxon>Phytopseudomonas</taxon>
    </lineage>
</organism>
<keyword evidence="2" id="KW-0812">Transmembrane</keyword>
<dbReference type="EMBL" id="QJUL01000002">
    <property type="protein sequence ID" value="TBU97121.1"/>
    <property type="molecule type" value="Genomic_DNA"/>
</dbReference>
<feature type="transmembrane region" description="Helical" evidence="2">
    <location>
        <begin position="63"/>
        <end position="84"/>
    </location>
</feature>